<evidence type="ECO:0000313" key="1">
    <source>
        <dbReference type="EMBL" id="KAG9278545.1"/>
    </source>
</evidence>
<organism evidence="1 2">
    <name type="scientific">Astyanax mexicanus</name>
    <name type="common">Blind cave fish</name>
    <name type="synonym">Astyanax fasciatus mexicanus</name>
    <dbReference type="NCBI Taxonomy" id="7994"/>
    <lineage>
        <taxon>Eukaryota</taxon>
        <taxon>Metazoa</taxon>
        <taxon>Chordata</taxon>
        <taxon>Craniata</taxon>
        <taxon>Vertebrata</taxon>
        <taxon>Euteleostomi</taxon>
        <taxon>Actinopterygii</taxon>
        <taxon>Neopterygii</taxon>
        <taxon>Teleostei</taxon>
        <taxon>Ostariophysi</taxon>
        <taxon>Characiformes</taxon>
        <taxon>Characoidei</taxon>
        <taxon>Acestrorhamphidae</taxon>
        <taxon>Acestrorhamphinae</taxon>
        <taxon>Astyanax</taxon>
    </lineage>
</organism>
<dbReference type="AlphaFoldDB" id="A0A8T2M9T3"/>
<dbReference type="Gene3D" id="3.30.200.20">
    <property type="entry name" value="Phosphorylase Kinase, domain 1"/>
    <property type="match status" value="1"/>
</dbReference>
<evidence type="ECO:0008006" key="3">
    <source>
        <dbReference type="Google" id="ProtNLM"/>
    </source>
</evidence>
<sequence>VESGTVEAPFPFSPYETLEIIGPAVVRDLGEGAFGTVKLPTYEKHPNMVAVKIIDKGQNLVFFFRFSANWNIYTRMI</sequence>
<dbReference type="EMBL" id="JAICCE010000004">
    <property type="protein sequence ID" value="KAG9278545.1"/>
    <property type="molecule type" value="Genomic_DNA"/>
</dbReference>
<accession>A0A8T2M9T3</accession>
<dbReference type="InterPro" id="IPR011009">
    <property type="entry name" value="Kinase-like_dom_sf"/>
</dbReference>
<dbReference type="SUPFAM" id="SSF56112">
    <property type="entry name" value="Protein kinase-like (PK-like)"/>
    <property type="match status" value="1"/>
</dbReference>
<feature type="non-terminal residue" evidence="1">
    <location>
        <position position="1"/>
    </location>
</feature>
<dbReference type="Proteomes" id="UP000752171">
    <property type="component" value="Unassembled WGS sequence"/>
</dbReference>
<protein>
    <recommendedName>
        <fullName evidence="3">Protein kinase domain-containing protein</fullName>
    </recommendedName>
</protein>
<reference evidence="1 2" key="1">
    <citation type="submission" date="2021-07" db="EMBL/GenBank/DDBJ databases">
        <authorList>
            <person name="Imarazene B."/>
            <person name="Zahm M."/>
            <person name="Klopp C."/>
            <person name="Cabau C."/>
            <person name="Beille S."/>
            <person name="Jouanno E."/>
            <person name="Castinel A."/>
            <person name="Lluch J."/>
            <person name="Gil L."/>
            <person name="Kuchtly C."/>
            <person name="Lopez Roques C."/>
            <person name="Donnadieu C."/>
            <person name="Parrinello H."/>
            <person name="Journot L."/>
            <person name="Du K."/>
            <person name="Schartl M."/>
            <person name="Retaux S."/>
            <person name="Guiguen Y."/>
        </authorList>
    </citation>
    <scope>NUCLEOTIDE SEQUENCE [LARGE SCALE GENOMIC DNA]</scope>
    <source>
        <strain evidence="1">Pach_M1</strain>
        <tissue evidence="1">Testis</tissue>
    </source>
</reference>
<comment type="caution">
    <text evidence="1">The sequence shown here is derived from an EMBL/GenBank/DDBJ whole genome shotgun (WGS) entry which is preliminary data.</text>
</comment>
<gene>
    <name evidence="1" type="ORF">AMEX_G6431</name>
</gene>
<name>A0A8T2M9T3_ASTMX</name>
<evidence type="ECO:0000313" key="2">
    <source>
        <dbReference type="Proteomes" id="UP000752171"/>
    </source>
</evidence>
<proteinExistence type="predicted"/>